<gene>
    <name evidence="3" type="ORF">Mcate_02849</name>
</gene>
<protein>
    <submittedName>
        <fullName evidence="3">Winged helix-turn helix</fullName>
    </submittedName>
</protein>
<dbReference type="AlphaFoldDB" id="A0A399DW15"/>
<dbReference type="Proteomes" id="UP000266089">
    <property type="component" value="Unassembled WGS sequence"/>
</dbReference>
<feature type="region of interest" description="Disordered" evidence="1">
    <location>
        <begin position="145"/>
        <end position="166"/>
    </location>
</feature>
<dbReference type="SUPFAM" id="SSF46689">
    <property type="entry name" value="Homeodomain-like"/>
    <property type="match status" value="1"/>
</dbReference>
<proteinExistence type="predicted"/>
<organism evidence="3 4">
    <name type="scientific">Meiothermus taiwanensis</name>
    <dbReference type="NCBI Taxonomy" id="172827"/>
    <lineage>
        <taxon>Bacteria</taxon>
        <taxon>Thermotogati</taxon>
        <taxon>Deinococcota</taxon>
        <taxon>Deinococci</taxon>
        <taxon>Thermales</taxon>
        <taxon>Thermaceae</taxon>
        <taxon>Meiothermus</taxon>
    </lineage>
</organism>
<dbReference type="InterPro" id="IPR025959">
    <property type="entry name" value="Winged_HTH_dom"/>
</dbReference>
<dbReference type="InterPro" id="IPR009057">
    <property type="entry name" value="Homeodomain-like_sf"/>
</dbReference>
<accession>A0A399DW15</accession>
<evidence type="ECO:0000259" key="2">
    <source>
        <dbReference type="Pfam" id="PF13592"/>
    </source>
</evidence>
<evidence type="ECO:0000313" key="3">
    <source>
        <dbReference type="EMBL" id="RIH74100.1"/>
    </source>
</evidence>
<dbReference type="RefSeq" id="WP_081439958.1">
    <property type="nucleotide sequence ID" value="NZ_JBHSXZ010000092.1"/>
</dbReference>
<reference evidence="3 4" key="1">
    <citation type="submission" date="2018-08" db="EMBL/GenBank/DDBJ databases">
        <title>Meiothermus cateniformans JCM 15151 genome sequencing project.</title>
        <authorList>
            <person name="Da Costa M.S."/>
            <person name="Albuquerque L."/>
            <person name="Raposo P."/>
            <person name="Froufe H.J.C."/>
            <person name="Barroso C.S."/>
            <person name="Egas C."/>
        </authorList>
    </citation>
    <scope>NUCLEOTIDE SEQUENCE [LARGE SCALE GENOMIC DNA]</scope>
    <source>
        <strain evidence="3 4">JCM 15151</strain>
    </source>
</reference>
<feature type="compositionally biased region" description="Low complexity" evidence="1">
    <location>
        <begin position="148"/>
        <end position="157"/>
    </location>
</feature>
<sequence length="166" mass="19288">MGRRIAPIDWTESAEELEAQYRREKHLERRKRLQAMWLVRRGKAAQDAAKEVGIGRKTLNRWLAWYRAGGLQEVLKRVPGWGVKVSRAWLDQDQQLELRAESAQGSFRTYEEARQWVQQRFGVQYSYKGLYGLMARWKIHPKVPRPSAAKADAAAQARWKKGGSKP</sequence>
<evidence type="ECO:0000313" key="4">
    <source>
        <dbReference type="Proteomes" id="UP000266089"/>
    </source>
</evidence>
<dbReference type="Pfam" id="PF13592">
    <property type="entry name" value="HTH_33"/>
    <property type="match status" value="1"/>
</dbReference>
<comment type="caution">
    <text evidence="3">The sequence shown here is derived from an EMBL/GenBank/DDBJ whole genome shotgun (WGS) entry which is preliminary data.</text>
</comment>
<evidence type="ECO:0000256" key="1">
    <source>
        <dbReference type="SAM" id="MobiDB-lite"/>
    </source>
</evidence>
<feature type="domain" description="Winged helix-turn helix" evidence="2">
    <location>
        <begin position="108"/>
        <end position="161"/>
    </location>
</feature>
<dbReference type="Pfam" id="PF13384">
    <property type="entry name" value="HTH_23"/>
    <property type="match status" value="1"/>
</dbReference>
<dbReference type="OrthoDB" id="34314at2"/>
<name>A0A399DW15_9DEIN</name>
<dbReference type="EMBL" id="QWKX01000167">
    <property type="protein sequence ID" value="RIH74100.1"/>
    <property type="molecule type" value="Genomic_DNA"/>
</dbReference>